<sequence length="79" mass="8763">MKLQKMETLRQIQGTGKRSFTIPATMIGTEQTIVTRMVNTILNGSVIAASILVIINYSKVSHKRCAKRAQGADSIRKRC</sequence>
<evidence type="ECO:0000313" key="2">
    <source>
        <dbReference type="EMBL" id="CNT88024.1"/>
    </source>
</evidence>
<reference evidence="2 3" key="1">
    <citation type="submission" date="2015-03" db="EMBL/GenBank/DDBJ databases">
        <authorList>
            <consortium name="Pathogen Informatics"/>
        </authorList>
    </citation>
    <scope>NUCLEOTIDE SEQUENCE [LARGE SCALE GENOMIC DNA]</scope>
    <source>
        <strain evidence="2 3">A1104</strain>
    </source>
</reference>
<protein>
    <submittedName>
        <fullName evidence="2">Uncharacterized protein</fullName>
    </submittedName>
</protein>
<dbReference type="Proteomes" id="UP000041314">
    <property type="component" value="Unassembled WGS sequence"/>
</dbReference>
<evidence type="ECO:0000313" key="3">
    <source>
        <dbReference type="Proteomes" id="UP000041314"/>
    </source>
</evidence>
<evidence type="ECO:0000256" key="1">
    <source>
        <dbReference type="SAM" id="Phobius"/>
    </source>
</evidence>
<dbReference type="EMBL" id="CQPA01000006">
    <property type="protein sequence ID" value="CNT88024.1"/>
    <property type="molecule type" value="Genomic_DNA"/>
</dbReference>
<accession>A0A655BZD5</accession>
<keyword evidence="1" id="KW-1133">Transmembrane helix</keyword>
<dbReference type="AlphaFoldDB" id="A0A655BZD5"/>
<organism evidence="2 3">
    <name type="scientific">Salmonella enterica subsp. enterica serovar Bovismorbificans</name>
    <dbReference type="NCBI Taxonomy" id="58097"/>
    <lineage>
        <taxon>Bacteria</taxon>
        <taxon>Pseudomonadati</taxon>
        <taxon>Pseudomonadota</taxon>
        <taxon>Gammaproteobacteria</taxon>
        <taxon>Enterobacterales</taxon>
        <taxon>Enterobacteriaceae</taxon>
        <taxon>Salmonella</taxon>
    </lineage>
</organism>
<feature type="transmembrane region" description="Helical" evidence="1">
    <location>
        <begin position="40"/>
        <end position="58"/>
    </location>
</feature>
<proteinExistence type="predicted"/>
<keyword evidence="1" id="KW-0812">Transmembrane</keyword>
<keyword evidence="1" id="KW-0472">Membrane</keyword>
<name>A0A655BZD5_SALET</name>
<gene>
    <name evidence="2" type="ORF">ERS008198_01336</name>
</gene>